<evidence type="ECO:0000313" key="1">
    <source>
        <dbReference type="EMBL" id="TCX72682.1"/>
    </source>
</evidence>
<comment type="caution">
    <text evidence="1">The sequence shown here is derived from an EMBL/GenBank/DDBJ whole genome shotgun (WGS) entry which is preliminary data.</text>
</comment>
<gene>
    <name evidence="1" type="ORF">ETE64_13670</name>
</gene>
<dbReference type="RefSeq" id="WP_049183300.1">
    <property type="nucleotide sequence ID" value="NZ_JAMZDT010000007.1"/>
</dbReference>
<name>A0A483L9X6_KLEPN</name>
<organism evidence="1">
    <name type="scientific">Klebsiella pneumoniae</name>
    <dbReference type="NCBI Taxonomy" id="573"/>
    <lineage>
        <taxon>Bacteria</taxon>
        <taxon>Pseudomonadati</taxon>
        <taxon>Pseudomonadota</taxon>
        <taxon>Gammaproteobacteria</taxon>
        <taxon>Enterobacterales</taxon>
        <taxon>Enterobacteriaceae</taxon>
        <taxon>Klebsiella/Raoultella group</taxon>
        <taxon>Klebsiella</taxon>
        <taxon>Klebsiella pneumoniae complex</taxon>
    </lineage>
</organism>
<sequence>MIIGGELNKSQLAELRRTLARADLPKAKRQRLLWRLAKYGLIAAAKRNVRNQADPDGEAWPGRRTKRKGKMLRNMPKLLHIRDMPEISAVRVYLQGGGYRNGTGDVPAGVVAYSQQNGMSVRVNRSSVRRGNRAGQMATPAQVKRLRGLGYRVRKGKRWRKPTAKELLASMPYDQAGLLIRKLSGKAVKDSWTIDLPAREFLGMSDEDFSQALARQLQGIGFGWDVRAQDIRGRNGVA</sequence>
<proteinExistence type="predicted"/>
<dbReference type="EMBL" id="SDCM01000019">
    <property type="protein sequence ID" value="TCX72682.1"/>
    <property type="molecule type" value="Genomic_DNA"/>
</dbReference>
<dbReference type="AlphaFoldDB" id="A0A483L9X6"/>
<evidence type="ECO:0008006" key="2">
    <source>
        <dbReference type="Google" id="ProtNLM"/>
    </source>
</evidence>
<protein>
    <recommendedName>
        <fullName evidence="2">Phage protein</fullName>
    </recommendedName>
</protein>
<accession>A0A483L9X6</accession>
<reference evidence="1" key="1">
    <citation type="submission" date="2019-01" db="EMBL/GenBank/DDBJ databases">
        <authorList>
            <person name="Lista F."/>
            <person name="Anselmo A."/>
        </authorList>
    </citation>
    <scope>NUCLEOTIDE SEQUENCE</scope>
    <source>
        <strain evidence="1">10S</strain>
    </source>
</reference>